<comment type="cofactor">
    <cofactor evidence="6">
        <name>[4Fe-4S] cluster</name>
        <dbReference type="ChEBI" id="CHEBI:49883"/>
    </cofactor>
    <text evidence="6">Binds 2 [4Fe-4S] clusters.</text>
</comment>
<dbReference type="InterPro" id="IPR009051">
    <property type="entry name" value="Helical_ferredxn"/>
</dbReference>
<keyword evidence="6" id="KW-0249">Electron transport</keyword>
<dbReference type="InterPro" id="IPR017900">
    <property type="entry name" value="4Fe4S_Fe_S_CS"/>
</dbReference>
<dbReference type="PANTHER" id="PTHR32479">
    <property type="entry name" value="GLYCOLATE OXIDASE IRON-SULFUR SUBUNIT"/>
    <property type="match status" value="1"/>
</dbReference>
<dbReference type="Pfam" id="PF02754">
    <property type="entry name" value="CCG"/>
    <property type="match status" value="2"/>
</dbReference>
<gene>
    <name evidence="8" type="ORF">AVDCRST_MAG65-32</name>
</gene>
<name>A0A6J4R432_9ACTN</name>
<evidence type="ECO:0000256" key="2">
    <source>
        <dbReference type="ARBA" id="ARBA00022723"/>
    </source>
</evidence>
<dbReference type="NCBIfam" id="NF008434">
    <property type="entry name" value="PRK11274.1"/>
    <property type="match status" value="1"/>
</dbReference>
<dbReference type="PROSITE" id="PS51379">
    <property type="entry name" value="4FE4S_FER_2"/>
    <property type="match status" value="2"/>
</dbReference>
<evidence type="ECO:0000256" key="5">
    <source>
        <dbReference type="ARBA" id="ARBA00023014"/>
    </source>
</evidence>
<dbReference type="GO" id="GO:0046872">
    <property type="term" value="F:metal ion binding"/>
    <property type="evidence" value="ECO:0007669"/>
    <property type="project" value="UniProtKB-UniRule"/>
</dbReference>
<keyword evidence="2 6" id="KW-0479">Metal-binding</keyword>
<dbReference type="InterPro" id="IPR017896">
    <property type="entry name" value="4Fe4S_Fe-S-bd"/>
</dbReference>
<dbReference type="GO" id="GO:0019154">
    <property type="term" value="F:glycolate dehydrogenase activity"/>
    <property type="evidence" value="ECO:0007669"/>
    <property type="project" value="UniProtKB-EC"/>
</dbReference>
<evidence type="ECO:0000259" key="7">
    <source>
        <dbReference type="PROSITE" id="PS51379"/>
    </source>
</evidence>
<keyword evidence="3" id="KW-0677">Repeat</keyword>
<comment type="catalytic activity">
    <reaction evidence="6">
        <text>glycolate + A = glyoxylate + AH2</text>
        <dbReference type="Rhea" id="RHEA:21264"/>
        <dbReference type="ChEBI" id="CHEBI:13193"/>
        <dbReference type="ChEBI" id="CHEBI:17499"/>
        <dbReference type="ChEBI" id="CHEBI:29805"/>
        <dbReference type="ChEBI" id="CHEBI:36655"/>
        <dbReference type="EC" id="1.1.99.14"/>
    </reaction>
</comment>
<dbReference type="EC" id="1.1.99.14" evidence="6"/>
<organism evidence="8">
    <name type="scientific">uncultured Solirubrobacteraceae bacterium</name>
    <dbReference type="NCBI Taxonomy" id="1162706"/>
    <lineage>
        <taxon>Bacteria</taxon>
        <taxon>Bacillati</taxon>
        <taxon>Actinomycetota</taxon>
        <taxon>Thermoleophilia</taxon>
        <taxon>Solirubrobacterales</taxon>
        <taxon>Solirubrobacteraceae</taxon>
        <taxon>environmental samples</taxon>
    </lineage>
</organism>
<keyword evidence="8" id="KW-0560">Oxidoreductase</keyword>
<dbReference type="GO" id="GO:0051539">
    <property type="term" value="F:4 iron, 4 sulfur cluster binding"/>
    <property type="evidence" value="ECO:0007669"/>
    <property type="project" value="UniProtKB-UniRule"/>
</dbReference>
<comment type="catalytic activity">
    <reaction evidence="6">
        <text>(R)-lactate + A = pyruvate + AH2</text>
        <dbReference type="Rhea" id="RHEA:15089"/>
        <dbReference type="ChEBI" id="CHEBI:13193"/>
        <dbReference type="ChEBI" id="CHEBI:15361"/>
        <dbReference type="ChEBI" id="CHEBI:16004"/>
        <dbReference type="ChEBI" id="CHEBI:17499"/>
    </reaction>
</comment>
<keyword evidence="4 6" id="KW-0408">Iron</keyword>
<proteinExistence type="predicted"/>
<accession>A0A6J4R432</accession>
<feature type="domain" description="4Fe-4S ferredoxin-type" evidence="7">
    <location>
        <begin position="14"/>
        <end position="43"/>
    </location>
</feature>
<dbReference type="Gene3D" id="1.10.1060.10">
    <property type="entry name" value="Alpha-helical ferredoxin"/>
    <property type="match status" value="1"/>
</dbReference>
<keyword evidence="5 6" id="KW-0411">Iron-sulfur</keyword>
<dbReference type="PIRSF" id="PIRSF000139">
    <property type="entry name" value="Glc_ox_4Fe-4S"/>
    <property type="match status" value="1"/>
</dbReference>
<dbReference type="AlphaFoldDB" id="A0A6J4R432"/>
<dbReference type="EMBL" id="CADCVL010000005">
    <property type="protein sequence ID" value="CAA9463645.1"/>
    <property type="molecule type" value="Genomic_DNA"/>
</dbReference>
<dbReference type="Pfam" id="PF13183">
    <property type="entry name" value="Fer4_8"/>
    <property type="match status" value="1"/>
</dbReference>
<keyword evidence="1 6" id="KW-0004">4Fe-4S</keyword>
<dbReference type="InterPro" id="IPR004017">
    <property type="entry name" value="Cys_rich_dom"/>
</dbReference>
<evidence type="ECO:0000256" key="4">
    <source>
        <dbReference type="ARBA" id="ARBA00023004"/>
    </source>
</evidence>
<evidence type="ECO:0000256" key="1">
    <source>
        <dbReference type="ARBA" id="ARBA00022485"/>
    </source>
</evidence>
<feature type="domain" description="4Fe-4S ferredoxin-type" evidence="7">
    <location>
        <begin position="64"/>
        <end position="88"/>
    </location>
</feature>
<sequence>MQHTIPVHQYGPQAEDMANQVASCVHCGFCLPTCPTYLTMGEEMDSPRGRIFLMKEMLEGDLEVDDAIKYVDQCLGCQACETACPSGVQYGNLITPFRAWAEERRSRTPMQRTQREMILRTLPFPNRFRAAAKLGRLGKPFAGLMPERFGAMLRLLPNQLPPRLKLPEEVPAVGPRRARVALLAGCAQQVLEPDINAATLRVLARNGIETVIPRGQGCCGALSMHTGAWEHAKPLARRNLEAFPADVDAIVTNAAGCGSGMKEYGLLLKGTAEEEAGEHFAKRVIDVSVFLDDLGLTAAPPTLPELTRVAYHDACHLAHAQGVRNAPRSLLASVDNLMLVEPDEWEICCGSAGTYNIEKPDTAAELGERKARNLLATGAQMIATGNIGCMTQVQTHLRAMGHEIPVLHTFQVLDSAYAHAGWREDRLKGRAASPPRPRRGP</sequence>
<reference evidence="8" key="1">
    <citation type="submission" date="2020-02" db="EMBL/GenBank/DDBJ databases">
        <authorList>
            <person name="Meier V. D."/>
        </authorList>
    </citation>
    <scope>NUCLEOTIDE SEQUENCE</scope>
    <source>
        <strain evidence="8">AVDCRST_MAG65</strain>
    </source>
</reference>
<evidence type="ECO:0000313" key="8">
    <source>
        <dbReference type="EMBL" id="CAA9463645.1"/>
    </source>
</evidence>
<dbReference type="SUPFAM" id="SSF46548">
    <property type="entry name" value="alpha-helical ferredoxin"/>
    <property type="match status" value="1"/>
</dbReference>
<comment type="function">
    <text evidence="6">Component of a complex that catalyzes the oxidation of glycolate to glyoxylate.</text>
</comment>
<keyword evidence="6" id="KW-0813">Transport</keyword>
<dbReference type="PROSITE" id="PS00198">
    <property type="entry name" value="4FE4S_FER_1"/>
    <property type="match status" value="1"/>
</dbReference>
<dbReference type="PANTHER" id="PTHR32479:SF17">
    <property type="entry name" value="GLYCOLATE OXIDASE IRON-SULFUR SUBUNIT"/>
    <property type="match status" value="1"/>
</dbReference>
<dbReference type="InterPro" id="IPR012257">
    <property type="entry name" value="Glc_ox_4Fe-4S"/>
</dbReference>
<evidence type="ECO:0000256" key="6">
    <source>
        <dbReference type="PIRNR" id="PIRNR000139"/>
    </source>
</evidence>
<protein>
    <recommendedName>
        <fullName evidence="6">Glycolate oxidase iron-sulfur subunit</fullName>
        <ecNumber evidence="6">1.1.99.14</ecNumber>
    </recommendedName>
</protein>
<evidence type="ECO:0000256" key="3">
    <source>
        <dbReference type="ARBA" id="ARBA00022737"/>
    </source>
</evidence>